<organism evidence="2 3">
    <name type="scientific">Telmatospirillum siberiense</name>
    <dbReference type="NCBI Taxonomy" id="382514"/>
    <lineage>
        <taxon>Bacteria</taxon>
        <taxon>Pseudomonadati</taxon>
        <taxon>Pseudomonadota</taxon>
        <taxon>Alphaproteobacteria</taxon>
        <taxon>Rhodospirillales</taxon>
        <taxon>Rhodospirillaceae</taxon>
        <taxon>Telmatospirillum</taxon>
    </lineage>
</organism>
<evidence type="ECO:0000313" key="2">
    <source>
        <dbReference type="EMBL" id="PKU24433.1"/>
    </source>
</evidence>
<name>A0A2N3PVJ8_9PROT</name>
<protein>
    <recommendedName>
        <fullName evidence="4">Secreted protein</fullName>
    </recommendedName>
</protein>
<proteinExistence type="predicted"/>
<feature type="chain" id="PRO_5014639155" description="Secreted protein" evidence="1">
    <location>
        <begin position="22"/>
        <end position="114"/>
    </location>
</feature>
<dbReference type="RefSeq" id="WP_101250719.1">
    <property type="nucleotide sequence ID" value="NZ_PIUM01000011.1"/>
</dbReference>
<feature type="signal peptide" evidence="1">
    <location>
        <begin position="1"/>
        <end position="21"/>
    </location>
</feature>
<dbReference type="OrthoDB" id="7376226at2"/>
<dbReference type="AlphaFoldDB" id="A0A2N3PVJ8"/>
<evidence type="ECO:0000256" key="1">
    <source>
        <dbReference type="SAM" id="SignalP"/>
    </source>
</evidence>
<evidence type="ECO:0000313" key="3">
    <source>
        <dbReference type="Proteomes" id="UP000233293"/>
    </source>
</evidence>
<keyword evidence="3" id="KW-1185">Reference proteome</keyword>
<dbReference type="Proteomes" id="UP000233293">
    <property type="component" value="Unassembled WGS sequence"/>
</dbReference>
<dbReference type="EMBL" id="PIUM01000011">
    <property type="protein sequence ID" value="PKU24433.1"/>
    <property type="molecule type" value="Genomic_DNA"/>
</dbReference>
<evidence type="ECO:0008006" key="4">
    <source>
        <dbReference type="Google" id="ProtNLM"/>
    </source>
</evidence>
<keyword evidence="1" id="KW-0732">Signal</keyword>
<accession>A0A2N3PVJ8</accession>
<sequence>MRGPLVLGALLLATVCSSAIADERPSRYDMDAHCSRLANTNDGFSPEVMQKCLLTQSDALDQIKRVWPDTAEYIQRDCDLRARAGGDEDYALLQKCIRDQTRQATPDVVLPTVR</sequence>
<gene>
    <name evidence="2" type="ORF">CWS72_11330</name>
</gene>
<reference evidence="3" key="1">
    <citation type="submission" date="2017-12" db="EMBL/GenBank/DDBJ databases">
        <title>Draft genome sequence of Telmatospirillum siberiense 26-4b1T, an acidotolerant peatland alphaproteobacterium potentially involved in sulfur cycling.</title>
        <authorList>
            <person name="Hausmann B."/>
            <person name="Pjevac P."/>
            <person name="Schreck K."/>
            <person name="Herbold C.W."/>
            <person name="Daims H."/>
            <person name="Wagner M."/>
            <person name="Pester M."/>
            <person name="Loy A."/>
        </authorList>
    </citation>
    <scope>NUCLEOTIDE SEQUENCE [LARGE SCALE GENOMIC DNA]</scope>
    <source>
        <strain evidence="3">26-4b1</strain>
    </source>
</reference>
<comment type="caution">
    <text evidence="2">The sequence shown here is derived from an EMBL/GenBank/DDBJ whole genome shotgun (WGS) entry which is preliminary data.</text>
</comment>